<name>A0A1L9Q579_ASPVE</name>
<evidence type="ECO:0000256" key="1">
    <source>
        <dbReference type="SAM" id="SignalP"/>
    </source>
</evidence>
<keyword evidence="3" id="KW-1185">Reference proteome</keyword>
<dbReference type="VEuPathDB" id="FungiDB:ASPVEDRAFT_879800"/>
<accession>A0A1L9Q579</accession>
<dbReference type="AlphaFoldDB" id="A0A1L9Q579"/>
<dbReference type="RefSeq" id="XP_040674685.1">
    <property type="nucleotide sequence ID" value="XM_040818214.1"/>
</dbReference>
<dbReference type="Proteomes" id="UP000184073">
    <property type="component" value="Unassembled WGS sequence"/>
</dbReference>
<organism evidence="2 3">
    <name type="scientific">Aspergillus versicolor CBS 583.65</name>
    <dbReference type="NCBI Taxonomy" id="1036611"/>
    <lineage>
        <taxon>Eukaryota</taxon>
        <taxon>Fungi</taxon>
        <taxon>Dikarya</taxon>
        <taxon>Ascomycota</taxon>
        <taxon>Pezizomycotina</taxon>
        <taxon>Eurotiomycetes</taxon>
        <taxon>Eurotiomycetidae</taxon>
        <taxon>Eurotiales</taxon>
        <taxon>Aspergillaceae</taxon>
        <taxon>Aspergillus</taxon>
        <taxon>Aspergillus subgen. Nidulantes</taxon>
    </lineage>
</organism>
<proteinExistence type="predicted"/>
<dbReference type="EMBL" id="KV878141">
    <property type="protein sequence ID" value="OJJ08923.1"/>
    <property type="molecule type" value="Genomic_DNA"/>
</dbReference>
<keyword evidence="1" id="KW-0732">Signal</keyword>
<dbReference type="GeneID" id="63733725"/>
<reference evidence="3" key="1">
    <citation type="journal article" date="2017" name="Genome Biol.">
        <title>Comparative genomics reveals high biological diversity and specific adaptations in the industrially and medically important fungal genus Aspergillus.</title>
        <authorList>
            <person name="de Vries R.P."/>
            <person name="Riley R."/>
            <person name="Wiebenga A."/>
            <person name="Aguilar-Osorio G."/>
            <person name="Amillis S."/>
            <person name="Uchima C.A."/>
            <person name="Anderluh G."/>
            <person name="Asadollahi M."/>
            <person name="Askin M."/>
            <person name="Barry K."/>
            <person name="Battaglia E."/>
            <person name="Bayram O."/>
            <person name="Benocci T."/>
            <person name="Braus-Stromeyer S.A."/>
            <person name="Caldana C."/>
            <person name="Canovas D."/>
            <person name="Cerqueira G.C."/>
            <person name="Chen F."/>
            <person name="Chen W."/>
            <person name="Choi C."/>
            <person name="Clum A."/>
            <person name="Dos Santos R.A."/>
            <person name="Damasio A.R."/>
            <person name="Diallinas G."/>
            <person name="Emri T."/>
            <person name="Fekete E."/>
            <person name="Flipphi M."/>
            <person name="Freyberg S."/>
            <person name="Gallo A."/>
            <person name="Gournas C."/>
            <person name="Habgood R."/>
            <person name="Hainaut M."/>
            <person name="Harispe M.L."/>
            <person name="Henrissat B."/>
            <person name="Hilden K.S."/>
            <person name="Hope R."/>
            <person name="Hossain A."/>
            <person name="Karabika E."/>
            <person name="Karaffa L."/>
            <person name="Karanyi Z."/>
            <person name="Krasevec N."/>
            <person name="Kuo A."/>
            <person name="Kusch H."/>
            <person name="LaButti K."/>
            <person name="Lagendijk E.L."/>
            <person name="Lapidus A."/>
            <person name="Levasseur A."/>
            <person name="Lindquist E."/>
            <person name="Lipzen A."/>
            <person name="Logrieco A.F."/>
            <person name="MacCabe A."/>
            <person name="Maekelae M.R."/>
            <person name="Malavazi I."/>
            <person name="Melin P."/>
            <person name="Meyer V."/>
            <person name="Mielnichuk N."/>
            <person name="Miskei M."/>
            <person name="Molnar A.P."/>
            <person name="Mule G."/>
            <person name="Ngan C.Y."/>
            <person name="Orejas M."/>
            <person name="Orosz E."/>
            <person name="Ouedraogo J.P."/>
            <person name="Overkamp K.M."/>
            <person name="Park H.-S."/>
            <person name="Perrone G."/>
            <person name="Piumi F."/>
            <person name="Punt P.J."/>
            <person name="Ram A.F."/>
            <person name="Ramon A."/>
            <person name="Rauscher S."/>
            <person name="Record E."/>
            <person name="Riano-Pachon D.M."/>
            <person name="Robert V."/>
            <person name="Roehrig J."/>
            <person name="Ruller R."/>
            <person name="Salamov A."/>
            <person name="Salih N.S."/>
            <person name="Samson R.A."/>
            <person name="Sandor E."/>
            <person name="Sanguinetti M."/>
            <person name="Schuetze T."/>
            <person name="Sepcic K."/>
            <person name="Shelest E."/>
            <person name="Sherlock G."/>
            <person name="Sophianopoulou V."/>
            <person name="Squina F.M."/>
            <person name="Sun H."/>
            <person name="Susca A."/>
            <person name="Todd R.B."/>
            <person name="Tsang A."/>
            <person name="Unkles S.E."/>
            <person name="van de Wiele N."/>
            <person name="van Rossen-Uffink D."/>
            <person name="Oliveira J.V."/>
            <person name="Vesth T.C."/>
            <person name="Visser J."/>
            <person name="Yu J.-H."/>
            <person name="Zhou M."/>
            <person name="Andersen M.R."/>
            <person name="Archer D.B."/>
            <person name="Baker S.E."/>
            <person name="Benoit I."/>
            <person name="Brakhage A.A."/>
            <person name="Braus G.H."/>
            <person name="Fischer R."/>
            <person name="Frisvad J.C."/>
            <person name="Goldman G.H."/>
            <person name="Houbraken J."/>
            <person name="Oakley B."/>
            <person name="Pocsi I."/>
            <person name="Scazzocchio C."/>
            <person name="Seiboth B."/>
            <person name="vanKuyk P.A."/>
            <person name="Wortman J."/>
            <person name="Dyer P.S."/>
            <person name="Grigoriev I.V."/>
        </authorList>
    </citation>
    <scope>NUCLEOTIDE SEQUENCE [LARGE SCALE GENOMIC DNA]</scope>
    <source>
        <strain evidence="3">CBS 583.65</strain>
    </source>
</reference>
<feature type="signal peptide" evidence="1">
    <location>
        <begin position="1"/>
        <end position="19"/>
    </location>
</feature>
<protein>
    <submittedName>
        <fullName evidence="2">Uncharacterized protein</fullName>
    </submittedName>
</protein>
<evidence type="ECO:0000313" key="3">
    <source>
        <dbReference type="Proteomes" id="UP000184073"/>
    </source>
</evidence>
<sequence>MKLSLGVLLAISQALLVASSPASSPAADVNPLEKRDGTCSFLTERWGYNKKNNRCWHACDSGAGSWCWSYHSDPLRDNFAQATTNTGEPDGGCARYTDCFPVDQQEKNDMLKCACG</sequence>
<dbReference type="OrthoDB" id="10319396at2759"/>
<evidence type="ECO:0000313" key="2">
    <source>
        <dbReference type="EMBL" id="OJJ08923.1"/>
    </source>
</evidence>
<gene>
    <name evidence="2" type="ORF">ASPVEDRAFT_879800</name>
</gene>
<feature type="chain" id="PRO_5013335926" evidence="1">
    <location>
        <begin position="20"/>
        <end position="116"/>
    </location>
</feature>